<evidence type="ECO:0000256" key="5">
    <source>
        <dbReference type="ARBA" id="ARBA00022692"/>
    </source>
</evidence>
<evidence type="ECO:0000313" key="21">
    <source>
        <dbReference type="Proteomes" id="UP000187209"/>
    </source>
</evidence>
<keyword evidence="11 16" id="KW-0175">Coiled coil</keyword>
<keyword evidence="5 17" id="KW-0812">Transmembrane</keyword>
<dbReference type="SUPFAM" id="SSF58038">
    <property type="entry name" value="SNARE fusion complex"/>
    <property type="match status" value="1"/>
</dbReference>
<keyword evidence="12 17" id="KW-0472">Membrane</keyword>
<dbReference type="GO" id="GO:0006888">
    <property type="term" value="P:endoplasmic reticulum to Golgi vesicle-mediated transport"/>
    <property type="evidence" value="ECO:0007669"/>
    <property type="project" value="InterPro"/>
</dbReference>
<dbReference type="GO" id="GO:0005789">
    <property type="term" value="C:endoplasmic reticulum membrane"/>
    <property type="evidence" value="ECO:0007669"/>
    <property type="project" value="UniProtKB-SubCell"/>
</dbReference>
<keyword evidence="9 17" id="KW-1133">Transmembrane helix</keyword>
<dbReference type="Pfam" id="PF00957">
    <property type="entry name" value="Synaptobrevin"/>
    <property type="match status" value="1"/>
</dbReference>
<dbReference type="Gene3D" id="3.30.450.50">
    <property type="entry name" value="Longin domain"/>
    <property type="match status" value="1"/>
</dbReference>
<dbReference type="CDD" id="cd15843">
    <property type="entry name" value="R-SNARE"/>
    <property type="match status" value="1"/>
</dbReference>
<evidence type="ECO:0000256" key="15">
    <source>
        <dbReference type="ARBA" id="ARBA00033315"/>
    </source>
</evidence>
<dbReference type="SUPFAM" id="SSF64356">
    <property type="entry name" value="SNARE-like"/>
    <property type="match status" value="1"/>
</dbReference>
<evidence type="ECO:0000256" key="6">
    <source>
        <dbReference type="ARBA" id="ARBA00022824"/>
    </source>
</evidence>
<evidence type="ECO:0000256" key="10">
    <source>
        <dbReference type="ARBA" id="ARBA00023034"/>
    </source>
</evidence>
<evidence type="ECO:0000259" key="19">
    <source>
        <dbReference type="PROSITE" id="PS50892"/>
    </source>
</evidence>
<evidence type="ECO:0000313" key="20">
    <source>
        <dbReference type="EMBL" id="OMJ83287.1"/>
    </source>
</evidence>
<evidence type="ECO:0000256" key="3">
    <source>
        <dbReference type="ARBA" id="ARBA00008025"/>
    </source>
</evidence>
<dbReference type="InterPro" id="IPR011012">
    <property type="entry name" value="Longin-like_dom_sf"/>
</dbReference>
<sequence>MPKLTFIGRVSDGMVLCETYEDLQKENFELKTLAKNTLKKLARAPDACVLETQLNHTFYYKIVDGICYLTCSEAKYPKKLAMAFLEEIITGFQEEMKKTWGSGESVDFRSRIETIERPYFFIKFDRFIKKKRLTYLSPSQDMLEAQKELEDVKNMMRQNINTLLEREKTINEIGSMAGKLKTDSELFATKSKKLNFAMWLRKYGLMIAVLLFIIIALYYKFW</sequence>
<dbReference type="Gene3D" id="1.20.5.110">
    <property type="match status" value="1"/>
</dbReference>
<comment type="subcellular location">
    <subcellularLocation>
        <location evidence="1">Endoplasmic reticulum membrane</location>
        <topology evidence="1">Single-pass type IV membrane protein</topology>
    </subcellularLocation>
    <subcellularLocation>
        <location evidence="13">Endoplasmic reticulum-Golgi intermediate compartment membrane</location>
    </subcellularLocation>
    <subcellularLocation>
        <location evidence="2">Golgi apparatus membrane</location>
    </subcellularLocation>
</comment>
<dbReference type="AlphaFoldDB" id="A0A1R2C2S3"/>
<feature type="domain" description="Longin" evidence="18">
    <location>
        <begin position="6"/>
        <end position="128"/>
    </location>
</feature>
<dbReference type="PROSITE" id="PS50892">
    <property type="entry name" value="V_SNARE"/>
    <property type="match status" value="1"/>
</dbReference>
<dbReference type="InterPro" id="IPR010908">
    <property type="entry name" value="Longin_dom"/>
</dbReference>
<organism evidence="20 21">
    <name type="scientific">Stentor coeruleus</name>
    <dbReference type="NCBI Taxonomy" id="5963"/>
    <lineage>
        <taxon>Eukaryota</taxon>
        <taxon>Sar</taxon>
        <taxon>Alveolata</taxon>
        <taxon>Ciliophora</taxon>
        <taxon>Postciliodesmatophora</taxon>
        <taxon>Heterotrichea</taxon>
        <taxon>Heterotrichida</taxon>
        <taxon>Stentoridae</taxon>
        <taxon>Stentor</taxon>
    </lineage>
</organism>
<dbReference type="GO" id="GO:0000139">
    <property type="term" value="C:Golgi membrane"/>
    <property type="evidence" value="ECO:0007669"/>
    <property type="project" value="UniProtKB-SubCell"/>
</dbReference>
<evidence type="ECO:0000256" key="9">
    <source>
        <dbReference type="ARBA" id="ARBA00022989"/>
    </source>
</evidence>
<evidence type="ECO:0000256" key="8">
    <source>
        <dbReference type="ARBA" id="ARBA00022927"/>
    </source>
</evidence>
<dbReference type="PRINTS" id="PR00219">
    <property type="entry name" value="SYNAPTOBREVN"/>
</dbReference>
<dbReference type="OrthoDB" id="1719357at2759"/>
<dbReference type="GO" id="GO:0005484">
    <property type="term" value="F:SNAP receptor activity"/>
    <property type="evidence" value="ECO:0007669"/>
    <property type="project" value="InterPro"/>
</dbReference>
<dbReference type="InterPro" id="IPR001388">
    <property type="entry name" value="Synaptobrevin-like"/>
</dbReference>
<dbReference type="PANTHER" id="PTHR45837">
    <property type="entry name" value="VESICLE-TRAFFICKING PROTEIN SEC22B"/>
    <property type="match status" value="1"/>
</dbReference>
<keyword evidence="10" id="KW-0333">Golgi apparatus</keyword>
<keyword evidence="8" id="KW-0653">Protein transport</keyword>
<dbReference type="GO" id="GO:0015031">
    <property type="term" value="P:protein transport"/>
    <property type="evidence" value="ECO:0007669"/>
    <property type="project" value="UniProtKB-KW"/>
</dbReference>
<evidence type="ECO:0000256" key="12">
    <source>
        <dbReference type="ARBA" id="ARBA00023136"/>
    </source>
</evidence>
<name>A0A1R2C2S3_9CILI</name>
<dbReference type="InterPro" id="IPR042855">
    <property type="entry name" value="V_SNARE_CC"/>
</dbReference>
<keyword evidence="7" id="KW-0931">ER-Golgi transport</keyword>
<proteinExistence type="inferred from homology"/>
<evidence type="ECO:0000256" key="2">
    <source>
        <dbReference type="ARBA" id="ARBA00004394"/>
    </source>
</evidence>
<evidence type="ECO:0000256" key="14">
    <source>
        <dbReference type="ARBA" id="ARBA00024248"/>
    </source>
</evidence>
<keyword evidence="21" id="KW-1185">Reference proteome</keyword>
<feature type="domain" description="V-SNARE coiled-coil homology" evidence="19">
    <location>
        <begin position="141"/>
        <end position="201"/>
    </location>
</feature>
<evidence type="ECO:0000256" key="11">
    <source>
        <dbReference type="ARBA" id="ARBA00023054"/>
    </source>
</evidence>
<comment type="caution">
    <text evidence="20">The sequence shown here is derived from an EMBL/GenBank/DDBJ whole genome shotgun (WGS) entry which is preliminary data.</text>
</comment>
<dbReference type="SMART" id="SM01270">
    <property type="entry name" value="Longin"/>
    <property type="match status" value="1"/>
</dbReference>
<reference evidence="20 21" key="1">
    <citation type="submission" date="2016-11" db="EMBL/GenBank/DDBJ databases">
        <title>The macronuclear genome of Stentor coeruleus: a giant cell with tiny introns.</title>
        <authorList>
            <person name="Slabodnick M."/>
            <person name="Ruby J.G."/>
            <person name="Reiff S.B."/>
            <person name="Swart E.C."/>
            <person name="Gosai S."/>
            <person name="Prabakaran S."/>
            <person name="Witkowska E."/>
            <person name="Larue G.E."/>
            <person name="Fisher S."/>
            <person name="Freeman R.M."/>
            <person name="Gunawardena J."/>
            <person name="Chu W."/>
            <person name="Stover N.A."/>
            <person name="Gregory B.D."/>
            <person name="Nowacki M."/>
            <person name="Derisi J."/>
            <person name="Roy S.W."/>
            <person name="Marshall W.F."/>
            <person name="Sood P."/>
        </authorList>
    </citation>
    <scope>NUCLEOTIDE SEQUENCE [LARGE SCALE GENOMIC DNA]</scope>
    <source>
        <strain evidence="20">WM001</strain>
    </source>
</reference>
<keyword evidence="4" id="KW-0813">Transport</keyword>
<dbReference type="CDD" id="cd14824">
    <property type="entry name" value="Longin"/>
    <property type="match status" value="1"/>
</dbReference>
<keyword evidence="6" id="KW-0256">Endoplasmic reticulum</keyword>
<evidence type="ECO:0000256" key="16">
    <source>
        <dbReference type="PROSITE-ProRule" id="PRU00290"/>
    </source>
</evidence>
<dbReference type="Pfam" id="PF13774">
    <property type="entry name" value="Longin"/>
    <property type="match status" value="1"/>
</dbReference>
<comment type="similarity">
    <text evidence="3">Belongs to the synaptobrevin family.</text>
</comment>
<evidence type="ECO:0000256" key="4">
    <source>
        <dbReference type="ARBA" id="ARBA00022448"/>
    </source>
</evidence>
<evidence type="ECO:0000256" key="7">
    <source>
        <dbReference type="ARBA" id="ARBA00022892"/>
    </source>
</evidence>
<dbReference type="EMBL" id="MPUH01000309">
    <property type="protein sequence ID" value="OMJ83287.1"/>
    <property type="molecule type" value="Genomic_DNA"/>
</dbReference>
<evidence type="ECO:0000256" key="1">
    <source>
        <dbReference type="ARBA" id="ARBA00004163"/>
    </source>
</evidence>
<dbReference type="GO" id="GO:0006890">
    <property type="term" value="P:retrograde vesicle-mediated transport, Golgi to endoplasmic reticulum"/>
    <property type="evidence" value="ECO:0007669"/>
    <property type="project" value="InterPro"/>
</dbReference>
<dbReference type="Proteomes" id="UP000187209">
    <property type="component" value="Unassembled WGS sequence"/>
</dbReference>
<dbReference type="PROSITE" id="PS50859">
    <property type="entry name" value="LONGIN"/>
    <property type="match status" value="1"/>
</dbReference>
<gene>
    <name evidence="20" type="ORF">SteCoe_15811</name>
</gene>
<accession>A0A1R2C2S3</accession>
<dbReference type="InterPro" id="IPR044565">
    <property type="entry name" value="Sec22"/>
</dbReference>
<feature type="transmembrane region" description="Helical" evidence="17">
    <location>
        <begin position="203"/>
        <end position="221"/>
    </location>
</feature>
<evidence type="ECO:0000256" key="13">
    <source>
        <dbReference type="ARBA" id="ARBA00024187"/>
    </source>
</evidence>
<dbReference type="GO" id="GO:0033116">
    <property type="term" value="C:endoplasmic reticulum-Golgi intermediate compartment membrane"/>
    <property type="evidence" value="ECO:0007669"/>
    <property type="project" value="UniProtKB-SubCell"/>
</dbReference>
<evidence type="ECO:0000256" key="17">
    <source>
        <dbReference type="SAM" id="Phobius"/>
    </source>
</evidence>
<evidence type="ECO:0000259" key="18">
    <source>
        <dbReference type="PROSITE" id="PS50859"/>
    </source>
</evidence>
<protein>
    <recommendedName>
        <fullName evidence="14">Vesicle-trafficking protein SEC22b</fullName>
    </recommendedName>
    <alternativeName>
        <fullName evidence="15">SEC22 vesicle-trafficking protein homolog B</fullName>
    </alternativeName>
</protein>